<dbReference type="PROSITE" id="PS51192">
    <property type="entry name" value="HELICASE_ATP_BIND_1"/>
    <property type="match status" value="1"/>
</dbReference>
<protein>
    <recommendedName>
        <fullName evidence="2">Helicase ATP-binding domain-containing protein</fullName>
    </recommendedName>
</protein>
<evidence type="ECO:0000313" key="3">
    <source>
        <dbReference type="EMBL" id="RAI41968.1"/>
    </source>
</evidence>
<dbReference type="InterPro" id="IPR014001">
    <property type="entry name" value="Helicase_ATP-bd"/>
</dbReference>
<dbReference type="GO" id="GO:0016787">
    <property type="term" value="F:hydrolase activity"/>
    <property type="evidence" value="ECO:0007669"/>
    <property type="project" value="InterPro"/>
</dbReference>
<dbReference type="Proteomes" id="UP000248863">
    <property type="component" value="Unassembled WGS sequence"/>
</dbReference>
<dbReference type="GO" id="GO:0003677">
    <property type="term" value="F:DNA binding"/>
    <property type="evidence" value="ECO:0007669"/>
    <property type="project" value="InterPro"/>
</dbReference>
<organism evidence="3 4">
    <name type="scientific">Rhodoplanes elegans</name>
    <dbReference type="NCBI Taxonomy" id="29408"/>
    <lineage>
        <taxon>Bacteria</taxon>
        <taxon>Pseudomonadati</taxon>
        <taxon>Pseudomonadota</taxon>
        <taxon>Alphaproteobacteria</taxon>
        <taxon>Hyphomicrobiales</taxon>
        <taxon>Nitrobacteraceae</taxon>
        <taxon>Rhodoplanes</taxon>
    </lineage>
</organism>
<gene>
    <name evidence="3" type="ORF">CH338_01305</name>
</gene>
<evidence type="ECO:0000313" key="4">
    <source>
        <dbReference type="Proteomes" id="UP000248863"/>
    </source>
</evidence>
<feature type="domain" description="Helicase ATP-binding" evidence="2">
    <location>
        <begin position="279"/>
        <end position="430"/>
    </location>
</feature>
<dbReference type="PANTHER" id="PTHR47396">
    <property type="entry name" value="TYPE I RESTRICTION ENZYME ECOKI R PROTEIN"/>
    <property type="match status" value="1"/>
</dbReference>
<dbReference type="OrthoDB" id="5194627at2"/>
<dbReference type="GO" id="GO:0005524">
    <property type="term" value="F:ATP binding"/>
    <property type="evidence" value="ECO:0007669"/>
    <property type="project" value="InterPro"/>
</dbReference>
<dbReference type="InterPro" id="IPR050742">
    <property type="entry name" value="Helicase_Restrict-Modif_Enz"/>
</dbReference>
<dbReference type="Gene3D" id="3.40.50.300">
    <property type="entry name" value="P-loop containing nucleotide triphosphate hydrolases"/>
    <property type="match status" value="2"/>
</dbReference>
<dbReference type="EMBL" id="NPEU01000006">
    <property type="protein sequence ID" value="RAI41968.1"/>
    <property type="molecule type" value="Genomic_DNA"/>
</dbReference>
<feature type="compositionally biased region" description="Low complexity" evidence="1">
    <location>
        <begin position="216"/>
        <end position="228"/>
    </location>
</feature>
<accession>A0A327L2Q1</accession>
<dbReference type="SMART" id="SM00487">
    <property type="entry name" value="DEXDc"/>
    <property type="match status" value="1"/>
</dbReference>
<dbReference type="Pfam" id="PF00271">
    <property type="entry name" value="Helicase_C"/>
    <property type="match status" value="1"/>
</dbReference>
<dbReference type="RefSeq" id="WP_111355233.1">
    <property type="nucleotide sequence ID" value="NZ_NHSK01000074.1"/>
</dbReference>
<dbReference type="Pfam" id="PF04851">
    <property type="entry name" value="ResIII"/>
    <property type="match status" value="1"/>
</dbReference>
<evidence type="ECO:0000256" key="1">
    <source>
        <dbReference type="SAM" id="MobiDB-lite"/>
    </source>
</evidence>
<feature type="compositionally biased region" description="Basic and acidic residues" evidence="1">
    <location>
        <begin position="196"/>
        <end position="215"/>
    </location>
</feature>
<dbReference type="AlphaFoldDB" id="A0A327L2Q1"/>
<dbReference type="InterPro" id="IPR001650">
    <property type="entry name" value="Helicase_C-like"/>
</dbReference>
<dbReference type="PANTHER" id="PTHR47396:SF1">
    <property type="entry name" value="ATP-DEPENDENT HELICASE IRC3-RELATED"/>
    <property type="match status" value="1"/>
</dbReference>
<dbReference type="InterPro" id="IPR027417">
    <property type="entry name" value="P-loop_NTPase"/>
</dbReference>
<sequence length="754" mass="84182">MTPQSRDPLHREIAALREQVEGLQAGIDRLRQINAVDPFEPPIPWAQTQAAIDRRYMRLLIKRAKLSRAYRDVLQTIVNLWFRNRSNGGVIHPGRSKIAKMARVSVPTVTRALSEFRERSFIKATAYQDGGARVTRYLVDLNAIRDALTPPHLIPVTVPGTLGKIVDLRERDLPKEYDEPIGYDAWLADTDYHCNPDQNDPRIIDSPRDEFDQRSPEPIGTEGPGQEETGQDVRLPGSNVIPFRPWSSIFWLGSSSMLTASSPRQLRPHQQSAIDMLRDSLRAGNKRVILQAPTGFGKTITAVKIIGASLAKGHRVLFTVPRLSLVNQAIADFERDGLSHVGAMQSDHPRTDDSAPVQVATVQTLKRRLRNGNMDENFGLVIVDECHEDFTVIREMMARWPTRVFVGLSATPWTIGLGRHWQDLRIAATIGSLIEAGYLSKFVAFAPDKPDLSKVRTVAGDYAENDLEQVMSENKLVGHVVQTWLEKGGNRPTLVFGVNCSHAKVLQEQFLRAGVSAGYCDAHTDIVAREHLKRQFISGEIKVVCSVRTLTTGVDWPVSCIVDAAPTKSEMLHVQRIGRGLRINPGTEDLVILDHAGNSLRLGLVTDIHHAVLDKGEGGKAKARRKAEKLPRECSACGALHTGRVCPECGHESRRPCEVETVDGRLVEITGRAKAPTQAEKQRFWSMALDMDDHRKRGGKLALGLYKSKFGVWPRGLLDVRIPFDGAFQRYEQSRRIRWAKKMESERRAVGGVR</sequence>
<dbReference type="GO" id="GO:0005829">
    <property type="term" value="C:cytosol"/>
    <property type="evidence" value="ECO:0007669"/>
    <property type="project" value="TreeGrafter"/>
</dbReference>
<name>A0A327L2Q1_9BRAD</name>
<dbReference type="SMART" id="SM00490">
    <property type="entry name" value="HELICc"/>
    <property type="match status" value="1"/>
</dbReference>
<keyword evidence="4" id="KW-1185">Reference proteome</keyword>
<comment type="caution">
    <text evidence="3">The sequence shown here is derived from an EMBL/GenBank/DDBJ whole genome shotgun (WGS) entry which is preliminary data.</text>
</comment>
<reference evidence="3 4" key="1">
    <citation type="submission" date="2017-07" db="EMBL/GenBank/DDBJ databases">
        <title>Draft Genome Sequences of Select Purple Nonsulfur Bacteria.</title>
        <authorList>
            <person name="Lasarre B."/>
            <person name="Mckinlay J.B."/>
        </authorList>
    </citation>
    <scope>NUCLEOTIDE SEQUENCE [LARGE SCALE GENOMIC DNA]</scope>
    <source>
        <strain evidence="3 4">DSM 11907</strain>
    </source>
</reference>
<evidence type="ECO:0000259" key="2">
    <source>
        <dbReference type="PROSITE" id="PS51192"/>
    </source>
</evidence>
<dbReference type="InterPro" id="IPR006935">
    <property type="entry name" value="Helicase/UvrB_N"/>
</dbReference>
<dbReference type="SUPFAM" id="SSF52540">
    <property type="entry name" value="P-loop containing nucleoside triphosphate hydrolases"/>
    <property type="match status" value="1"/>
</dbReference>
<feature type="region of interest" description="Disordered" evidence="1">
    <location>
        <begin position="196"/>
        <end position="234"/>
    </location>
</feature>
<proteinExistence type="predicted"/>